<protein>
    <submittedName>
        <fullName evidence="2">Lipocalin</fullName>
    </submittedName>
</protein>
<proteinExistence type="predicted"/>
<reference evidence="2" key="1">
    <citation type="journal article" date="2016" name="Ticks Tick Borne Dis.">
        <title>De novo assembly and annotation of the salivary gland transcriptome of Rhipicephalus appendiculatus male and female ticks during blood feeding.</title>
        <authorList>
            <person name="de Castro M.H."/>
            <person name="de Klerk D."/>
            <person name="Pienaar R."/>
            <person name="Latif A.A."/>
            <person name="Rees D.J."/>
            <person name="Mans B.J."/>
        </authorList>
    </citation>
    <scope>NUCLEOTIDE SEQUENCE</scope>
    <source>
        <tissue evidence="2">Salivary glands</tissue>
    </source>
</reference>
<sequence>MGTVIAFVLSALAMAEASPDLHKLAQHPGLITYQDPSRFIWNDTNAYLLRVSVVTDSVREELQVPCVRSRYWSNTTEIVERSIDVYNKMDHSQNSSINISLTVGYQGHKNVLNVYPRGQDLPKMNNTDLGFDIDSHFPNDTFLVLFSDANCLILAKTLKTKKVQRPWLQCSMWLPQHRIKKPPRCCQFIFQLLCAYMDQVVEVFDESCLDNSKKAA</sequence>
<dbReference type="EMBL" id="GEDV01002715">
    <property type="protein sequence ID" value="JAP85842.1"/>
    <property type="molecule type" value="Transcribed_RNA"/>
</dbReference>
<evidence type="ECO:0000313" key="2">
    <source>
        <dbReference type="EMBL" id="JAP85842.1"/>
    </source>
</evidence>
<dbReference type="AlphaFoldDB" id="A0A131Z4W8"/>
<organism evidence="2">
    <name type="scientific">Rhipicephalus appendiculatus</name>
    <name type="common">Brown ear tick</name>
    <dbReference type="NCBI Taxonomy" id="34631"/>
    <lineage>
        <taxon>Eukaryota</taxon>
        <taxon>Metazoa</taxon>
        <taxon>Ecdysozoa</taxon>
        <taxon>Arthropoda</taxon>
        <taxon>Chelicerata</taxon>
        <taxon>Arachnida</taxon>
        <taxon>Acari</taxon>
        <taxon>Parasitiformes</taxon>
        <taxon>Ixodida</taxon>
        <taxon>Ixodoidea</taxon>
        <taxon>Ixodidae</taxon>
        <taxon>Rhipicephalinae</taxon>
        <taxon>Rhipicephalus</taxon>
        <taxon>Rhipicephalus</taxon>
    </lineage>
</organism>
<dbReference type="Gene3D" id="2.40.128.20">
    <property type="match status" value="1"/>
</dbReference>
<dbReference type="Pfam" id="PF02098">
    <property type="entry name" value="His_binding"/>
    <property type="match status" value="1"/>
</dbReference>
<dbReference type="GO" id="GO:0043176">
    <property type="term" value="F:amine binding"/>
    <property type="evidence" value="ECO:0007669"/>
    <property type="project" value="InterPro"/>
</dbReference>
<feature type="chain" id="PRO_5007286788" evidence="1">
    <location>
        <begin position="18"/>
        <end position="216"/>
    </location>
</feature>
<dbReference type="SUPFAM" id="SSF50814">
    <property type="entry name" value="Lipocalins"/>
    <property type="match status" value="1"/>
</dbReference>
<dbReference type="InterPro" id="IPR012674">
    <property type="entry name" value="Calycin"/>
</dbReference>
<name>A0A131Z4W8_RHIAP</name>
<keyword evidence="1" id="KW-0732">Signal</keyword>
<dbReference type="GO" id="GO:0030682">
    <property type="term" value="P:symbiont-mediated perturbation of host defenses"/>
    <property type="evidence" value="ECO:0007669"/>
    <property type="project" value="InterPro"/>
</dbReference>
<evidence type="ECO:0000256" key="1">
    <source>
        <dbReference type="SAM" id="SignalP"/>
    </source>
</evidence>
<accession>A0A131Z4W8</accession>
<feature type="signal peptide" evidence="1">
    <location>
        <begin position="1"/>
        <end position="17"/>
    </location>
</feature>
<dbReference type="InterPro" id="IPR002970">
    <property type="entry name" value="Tick_his-bd"/>
</dbReference>